<accession>A0A1X7IQD9</accession>
<dbReference type="InterPro" id="IPR035959">
    <property type="entry name" value="RutC-like_sf"/>
</dbReference>
<dbReference type="GO" id="GO:0019239">
    <property type="term" value="F:deaminase activity"/>
    <property type="evidence" value="ECO:0007669"/>
    <property type="project" value="TreeGrafter"/>
</dbReference>
<evidence type="ECO:0000313" key="2">
    <source>
        <dbReference type="Proteomes" id="UP000193420"/>
    </source>
</evidence>
<dbReference type="PROSITE" id="PS51257">
    <property type="entry name" value="PROKAR_LIPOPROTEIN"/>
    <property type="match status" value="1"/>
</dbReference>
<organism evidence="1 2">
    <name type="scientific">Arenibacter troitsensis</name>
    <dbReference type="NCBI Taxonomy" id="188872"/>
    <lineage>
        <taxon>Bacteria</taxon>
        <taxon>Pseudomonadati</taxon>
        <taxon>Bacteroidota</taxon>
        <taxon>Flavobacteriia</taxon>
        <taxon>Flavobacteriales</taxon>
        <taxon>Flavobacteriaceae</taxon>
        <taxon>Arenibacter</taxon>
    </lineage>
</organism>
<dbReference type="AlphaFoldDB" id="A0A1X7IQD9"/>
<dbReference type="PANTHER" id="PTHR11803">
    <property type="entry name" value="2-IMINOBUTANOATE/2-IMINOPROPANOATE DEAMINASE RIDA"/>
    <property type="match status" value="1"/>
</dbReference>
<dbReference type="SUPFAM" id="SSF55298">
    <property type="entry name" value="YjgF-like"/>
    <property type="match status" value="1"/>
</dbReference>
<sequence>MIGRIVSLGTLTFLLACTNSTNPNPKKNIVMTTVKNSFINPKGLFNPTYNGFSHIVKVPEGKEIYYFSGQWASNLEGKLVSENFEEQVKQTVSNVKTALETAGLSLDDVVKQTVYIVDFTTEKKQTLIDIASKEWRVKNFPASTIVPLPLLATAPNCKIEIEIIAAK</sequence>
<dbReference type="PANTHER" id="PTHR11803:SF39">
    <property type="entry name" value="2-IMINOBUTANOATE_2-IMINOPROPANOATE DEAMINASE"/>
    <property type="match status" value="1"/>
</dbReference>
<evidence type="ECO:0000313" key="1">
    <source>
        <dbReference type="EMBL" id="SMG17292.1"/>
    </source>
</evidence>
<dbReference type="GO" id="GO:0005829">
    <property type="term" value="C:cytosol"/>
    <property type="evidence" value="ECO:0007669"/>
    <property type="project" value="TreeGrafter"/>
</dbReference>
<dbReference type="Gene3D" id="3.30.1330.40">
    <property type="entry name" value="RutC-like"/>
    <property type="match status" value="1"/>
</dbReference>
<dbReference type="InterPro" id="IPR006175">
    <property type="entry name" value="YjgF/YER057c/UK114"/>
</dbReference>
<dbReference type="EMBL" id="FXAO01000002">
    <property type="protein sequence ID" value="SMG17292.1"/>
    <property type="molecule type" value="Genomic_DNA"/>
</dbReference>
<reference evidence="2" key="1">
    <citation type="submission" date="2017-04" db="EMBL/GenBank/DDBJ databases">
        <authorList>
            <person name="Varghese N."/>
            <person name="Submissions S."/>
        </authorList>
    </citation>
    <scope>NUCLEOTIDE SEQUENCE [LARGE SCALE GENOMIC DNA]</scope>
    <source>
        <strain evidence="2">DSM 19835</strain>
    </source>
</reference>
<proteinExistence type="predicted"/>
<dbReference type="Proteomes" id="UP000193420">
    <property type="component" value="Unassembled WGS sequence"/>
</dbReference>
<dbReference type="OrthoDB" id="573013at2"/>
<name>A0A1X7IQD9_9FLAO</name>
<dbReference type="CDD" id="cd00448">
    <property type="entry name" value="YjgF_YER057c_UK114_family"/>
    <property type="match status" value="1"/>
</dbReference>
<gene>
    <name evidence="1" type="ORF">SAMN03080602_00961</name>
</gene>
<keyword evidence="2" id="KW-1185">Reference proteome</keyword>
<dbReference type="Pfam" id="PF01042">
    <property type="entry name" value="Ribonuc_L-PSP"/>
    <property type="match status" value="1"/>
</dbReference>
<protein>
    <submittedName>
        <fullName evidence="1">Enamine deaminase RidA, house cleaning of reactive enamine intermediates, YjgF/YER057c/UK114 family</fullName>
    </submittedName>
</protein>
<dbReference type="STRING" id="188872.SAMN03080602_00961"/>